<protein>
    <submittedName>
        <fullName evidence="1">Uncharacterized protein</fullName>
    </submittedName>
</protein>
<dbReference type="EMBL" id="CACRXK020002536">
    <property type="protein sequence ID" value="CAB3994776.1"/>
    <property type="molecule type" value="Genomic_DNA"/>
</dbReference>
<evidence type="ECO:0000313" key="1">
    <source>
        <dbReference type="EMBL" id="CAB3994776.1"/>
    </source>
</evidence>
<dbReference type="AlphaFoldDB" id="A0A6S7GXH2"/>
<organism evidence="1 2">
    <name type="scientific">Paramuricea clavata</name>
    <name type="common">Red gorgonian</name>
    <name type="synonym">Violescent sea-whip</name>
    <dbReference type="NCBI Taxonomy" id="317549"/>
    <lineage>
        <taxon>Eukaryota</taxon>
        <taxon>Metazoa</taxon>
        <taxon>Cnidaria</taxon>
        <taxon>Anthozoa</taxon>
        <taxon>Octocorallia</taxon>
        <taxon>Malacalcyonacea</taxon>
        <taxon>Plexauridae</taxon>
        <taxon>Paramuricea</taxon>
    </lineage>
</organism>
<sequence>MSPTTYKNIIDVLAILCLVYEMQRSRGQIYNTRLCGSLSKMATRQRLRFCQESGNNLEVVRIKRDVNTTQQTIKITTHKQIATTKGPSYECGKSLGTSPNGFPPGGSGLDLTIKCAKVGNWFSADITWEIPKPQFTGLGCCGT</sequence>
<accession>A0A6S7GXH2</accession>
<keyword evidence="2" id="KW-1185">Reference proteome</keyword>
<comment type="caution">
    <text evidence="1">The sequence shown here is derived from an EMBL/GenBank/DDBJ whole genome shotgun (WGS) entry which is preliminary data.</text>
</comment>
<evidence type="ECO:0000313" key="2">
    <source>
        <dbReference type="Proteomes" id="UP001152795"/>
    </source>
</evidence>
<proteinExistence type="predicted"/>
<dbReference type="Proteomes" id="UP001152795">
    <property type="component" value="Unassembled WGS sequence"/>
</dbReference>
<reference evidence="1" key="1">
    <citation type="submission" date="2020-04" db="EMBL/GenBank/DDBJ databases">
        <authorList>
            <person name="Alioto T."/>
            <person name="Alioto T."/>
            <person name="Gomez Garrido J."/>
        </authorList>
    </citation>
    <scope>NUCLEOTIDE SEQUENCE</scope>
    <source>
        <strain evidence="1">A484AB</strain>
    </source>
</reference>
<name>A0A6S7GXH2_PARCT</name>
<gene>
    <name evidence="1" type="ORF">PACLA_8A047156</name>
</gene>